<dbReference type="PANTHER" id="PTHR46060">
    <property type="entry name" value="MARINER MOS1 TRANSPOSASE-LIKE PROTEIN"/>
    <property type="match status" value="1"/>
</dbReference>
<dbReference type="InterPro" id="IPR052709">
    <property type="entry name" value="Transposase-MT_Hybrid"/>
</dbReference>
<accession>A0A1Y1LZT5</accession>
<evidence type="ECO:0000313" key="1">
    <source>
        <dbReference type="EMBL" id="JAV77900.1"/>
    </source>
</evidence>
<organism evidence="1">
    <name type="scientific">Photinus pyralis</name>
    <name type="common">Common eastern firefly</name>
    <name type="synonym">Lampyris pyralis</name>
    <dbReference type="NCBI Taxonomy" id="7054"/>
    <lineage>
        <taxon>Eukaryota</taxon>
        <taxon>Metazoa</taxon>
        <taxon>Ecdysozoa</taxon>
        <taxon>Arthropoda</taxon>
        <taxon>Hexapoda</taxon>
        <taxon>Insecta</taxon>
        <taxon>Pterygota</taxon>
        <taxon>Neoptera</taxon>
        <taxon>Endopterygota</taxon>
        <taxon>Coleoptera</taxon>
        <taxon>Polyphaga</taxon>
        <taxon>Elateriformia</taxon>
        <taxon>Elateroidea</taxon>
        <taxon>Lampyridae</taxon>
        <taxon>Lampyrinae</taxon>
        <taxon>Photinus</taxon>
    </lineage>
</organism>
<dbReference type="AlphaFoldDB" id="A0A1Y1LZT5"/>
<evidence type="ECO:0008006" key="2">
    <source>
        <dbReference type="Google" id="ProtNLM"/>
    </source>
</evidence>
<proteinExistence type="predicted"/>
<name>A0A1Y1LZT5_PHOPY</name>
<dbReference type="EMBL" id="GEZM01045150">
    <property type="protein sequence ID" value="JAV77900.1"/>
    <property type="molecule type" value="Transcribed_RNA"/>
</dbReference>
<dbReference type="PANTHER" id="PTHR46060:SF1">
    <property type="entry name" value="MARINER MOS1 TRANSPOSASE-LIKE PROTEIN"/>
    <property type="match status" value="1"/>
</dbReference>
<sequence>MLAVYGDDCLPKSTICEWSELFKHGRESLDDDPRLERLVVVITSDVVEKTKCLVLEDAILKKRQLEVSQGVPETTVFRILHKMGTLGRQRLVHSKCVSLEMNPWFIIMILNQKQRVDAVA</sequence>
<protein>
    <recommendedName>
        <fullName evidence="2">Mos1 transposase HTH domain-containing protein</fullName>
    </recommendedName>
</protein>
<reference evidence="1" key="1">
    <citation type="journal article" date="2016" name="Sci. Rep.">
        <title>Molecular characterization of firefly nuptial gifts: a multi-omics approach sheds light on postcopulatory sexual selection.</title>
        <authorList>
            <person name="Al-Wathiqui N."/>
            <person name="Fallon T.R."/>
            <person name="South A."/>
            <person name="Weng J.K."/>
            <person name="Lewis S.M."/>
        </authorList>
    </citation>
    <scope>NUCLEOTIDE SEQUENCE</scope>
</reference>